<accession>A0A3P7LIJ3</accession>
<dbReference type="EMBL" id="UYRU01052088">
    <property type="protein sequence ID" value="VDN11717.1"/>
    <property type="molecule type" value="Genomic_DNA"/>
</dbReference>
<dbReference type="AlphaFoldDB" id="A0A3P7LIJ3"/>
<gene>
    <name evidence="1" type="ORF">DILT_LOCUS7548</name>
</gene>
<dbReference type="Proteomes" id="UP000281553">
    <property type="component" value="Unassembled WGS sequence"/>
</dbReference>
<dbReference type="OrthoDB" id="10070415at2759"/>
<name>A0A3P7LIJ3_DIBLA</name>
<proteinExistence type="predicted"/>
<evidence type="ECO:0000313" key="2">
    <source>
        <dbReference type="Proteomes" id="UP000281553"/>
    </source>
</evidence>
<keyword evidence="2" id="KW-1185">Reference proteome</keyword>
<evidence type="ECO:0008006" key="3">
    <source>
        <dbReference type="Google" id="ProtNLM"/>
    </source>
</evidence>
<sequence>MFICIILNHPTSHLEEGSLRECLWDLRQHRGTIGMSFFIRRLQEECQEIRSQLYSTFVDLMKAFDTVNRDF</sequence>
<organism evidence="1 2">
    <name type="scientific">Dibothriocephalus latus</name>
    <name type="common">Fish tapeworm</name>
    <name type="synonym">Diphyllobothrium latum</name>
    <dbReference type="NCBI Taxonomy" id="60516"/>
    <lineage>
        <taxon>Eukaryota</taxon>
        <taxon>Metazoa</taxon>
        <taxon>Spiralia</taxon>
        <taxon>Lophotrochozoa</taxon>
        <taxon>Platyhelminthes</taxon>
        <taxon>Cestoda</taxon>
        <taxon>Eucestoda</taxon>
        <taxon>Diphyllobothriidea</taxon>
        <taxon>Diphyllobothriidae</taxon>
        <taxon>Dibothriocephalus</taxon>
    </lineage>
</organism>
<protein>
    <recommendedName>
        <fullName evidence="3">Reverse transcriptase domain-containing protein</fullName>
    </recommendedName>
</protein>
<reference evidence="1 2" key="1">
    <citation type="submission" date="2018-11" db="EMBL/GenBank/DDBJ databases">
        <authorList>
            <consortium name="Pathogen Informatics"/>
        </authorList>
    </citation>
    <scope>NUCLEOTIDE SEQUENCE [LARGE SCALE GENOMIC DNA]</scope>
</reference>
<evidence type="ECO:0000313" key="1">
    <source>
        <dbReference type="EMBL" id="VDN11717.1"/>
    </source>
</evidence>